<evidence type="ECO:0000313" key="2">
    <source>
        <dbReference type="Proteomes" id="UP000449193"/>
    </source>
</evidence>
<organism evidence="1 2">
    <name type="scientific">Ruthenibacterium lactatiformans</name>
    <dbReference type="NCBI Taxonomy" id="1550024"/>
    <lineage>
        <taxon>Bacteria</taxon>
        <taxon>Bacillati</taxon>
        <taxon>Bacillota</taxon>
        <taxon>Clostridia</taxon>
        <taxon>Eubacteriales</taxon>
        <taxon>Oscillospiraceae</taxon>
        <taxon>Ruthenibacterium</taxon>
    </lineage>
</organism>
<protein>
    <submittedName>
        <fullName evidence="1">Uncharacterized protein</fullName>
    </submittedName>
</protein>
<accession>A0A6I3QYA7</accession>
<comment type="caution">
    <text evidence="1">The sequence shown here is derived from an EMBL/GenBank/DDBJ whole genome shotgun (WGS) entry which is preliminary data.</text>
</comment>
<dbReference type="Proteomes" id="UP000449193">
    <property type="component" value="Unassembled WGS sequence"/>
</dbReference>
<reference evidence="1 2" key="1">
    <citation type="journal article" date="2019" name="Nat. Med.">
        <title>A library of human gut bacterial isolates paired with longitudinal multiomics data enables mechanistic microbiome research.</title>
        <authorList>
            <person name="Poyet M."/>
            <person name="Groussin M."/>
            <person name="Gibbons S.M."/>
            <person name="Avila-Pacheco J."/>
            <person name="Jiang X."/>
            <person name="Kearney S.M."/>
            <person name="Perrotta A.R."/>
            <person name="Berdy B."/>
            <person name="Zhao S."/>
            <person name="Lieberman T.D."/>
            <person name="Swanson P.K."/>
            <person name="Smith M."/>
            <person name="Roesemann S."/>
            <person name="Alexander J.E."/>
            <person name="Rich S.A."/>
            <person name="Livny J."/>
            <person name="Vlamakis H."/>
            <person name="Clish C."/>
            <person name="Bullock K."/>
            <person name="Deik A."/>
            <person name="Scott J."/>
            <person name="Pierce K.A."/>
            <person name="Xavier R.J."/>
            <person name="Alm E.J."/>
        </authorList>
    </citation>
    <scope>NUCLEOTIDE SEQUENCE [LARGE SCALE GENOMIC DNA]</scope>
    <source>
        <strain evidence="1 2">BIOML-A7</strain>
    </source>
</reference>
<proteinExistence type="predicted"/>
<evidence type="ECO:0000313" key="1">
    <source>
        <dbReference type="EMBL" id="MTS51822.1"/>
    </source>
</evidence>
<gene>
    <name evidence="1" type="ORF">GMD52_09745</name>
</gene>
<sequence>MNLMVLVDADTSSLLMALSASLDVPPAFIVSKALECGLVSFSGLASCLVETDEKRQTQ</sequence>
<dbReference type="RefSeq" id="WP_155201661.1">
    <property type="nucleotide sequence ID" value="NZ_WMZL01000023.1"/>
</dbReference>
<dbReference type="AlphaFoldDB" id="A0A6I3QYA7"/>
<dbReference type="EMBL" id="WMZR01000011">
    <property type="protein sequence ID" value="MTS51822.1"/>
    <property type="molecule type" value="Genomic_DNA"/>
</dbReference>
<name>A0A6I3QYA7_9FIRM</name>